<dbReference type="Proteomes" id="UP000188276">
    <property type="component" value="Unassembled WGS sequence"/>
</dbReference>
<evidence type="ECO:0000313" key="1">
    <source>
        <dbReference type="EMBL" id="SJN59895.1"/>
    </source>
</evidence>
<sequence>MPKRTNFFQKLITQIYKQLSGSAIVTESKMLVDKDTGSLVEVDIVIESHVGLVPIIIGIECTSKSRPADLVWYRQLVKKHEDLPISKTVLVSESGFTEDVYKKARIDNVELLTLEEAIDTRWIDFITKINNGTVVHVNFRPTKFGIQVNGGEVKEPTKLAFSYRSIIEESGKQYQLVDYLMKAAQEMGVTRWVMKNYRKLPPSCKSIEISFIKDTDPKIILTNNERVSIKEFDLTLEFYSNESRLAFNSGRYSDRNIAYSEFDNIFSNSKDKGILTFVENEQGAMIGSITYMDDNKKEINLELQLIHDVLNKK</sequence>
<accession>A0A1R4LTR4</accession>
<dbReference type="AlphaFoldDB" id="A0A1R4LTR4"/>
<evidence type="ECO:0008006" key="3">
    <source>
        <dbReference type="Google" id="ProtNLM"/>
    </source>
</evidence>
<dbReference type="InterPro" id="IPR011335">
    <property type="entry name" value="Restrct_endonuc-II-like"/>
</dbReference>
<evidence type="ECO:0000313" key="2">
    <source>
        <dbReference type="Proteomes" id="UP000188276"/>
    </source>
</evidence>
<proteinExistence type="predicted"/>
<name>A0A1R4LTR4_VIBR1</name>
<dbReference type="SUPFAM" id="SSF52980">
    <property type="entry name" value="Restriction endonuclease-like"/>
    <property type="match status" value="1"/>
</dbReference>
<organism evidence="1 2">
    <name type="scientific">Vibrio ruber (strain DSM 16370 / JCM 11486 / BCRC 17186 / CECT 7878 / LMG 23124 / VR1)</name>
    <dbReference type="NCBI Taxonomy" id="1123498"/>
    <lineage>
        <taxon>Bacteria</taxon>
        <taxon>Pseudomonadati</taxon>
        <taxon>Pseudomonadota</taxon>
        <taxon>Gammaproteobacteria</taxon>
        <taxon>Vibrionales</taxon>
        <taxon>Vibrionaceae</taxon>
        <taxon>Vibrio</taxon>
    </lineage>
</organism>
<reference evidence="2" key="1">
    <citation type="submission" date="2017-02" db="EMBL/GenBank/DDBJ databases">
        <authorList>
            <person name="Rodrigo-Torres L."/>
            <person name="Arahal R.D."/>
            <person name="Lucena T."/>
        </authorList>
    </citation>
    <scope>NUCLEOTIDE SEQUENCE [LARGE SCALE GENOMIC DNA]</scope>
    <source>
        <strain evidence="2">CECT 7878</strain>
    </source>
</reference>
<dbReference type="RefSeq" id="WP_139344162.1">
    <property type="nucleotide sequence ID" value="NZ_FULE01000068.1"/>
</dbReference>
<dbReference type="EMBL" id="FULE01000068">
    <property type="protein sequence ID" value="SJN59895.1"/>
    <property type="molecule type" value="Genomic_DNA"/>
</dbReference>
<keyword evidence="2" id="KW-1185">Reference proteome</keyword>
<dbReference type="OrthoDB" id="6400908at2"/>
<gene>
    <name evidence="1" type="ORF">VR7878_03795</name>
</gene>
<protein>
    <recommendedName>
        <fullName evidence="3">Restriction endonuclease type IV Mrr domain-containing protein</fullName>
    </recommendedName>
</protein>